<sequence length="151" mass="16285">MTVAVIIAAQVVAASLRVGVGDGSEAIVRVVEDRSAGYLLKVDCITRCARPMHYAVPVGDAPMGLVDIDRDGLIYSAWATGCCYMVRVWKVTPAGVAKLFETGSRGVPSLITTPSLSVITYMRPTNAAGQETSRSPQAVRWTYHHGRFERS</sequence>
<keyword evidence="2" id="KW-1185">Reference proteome</keyword>
<proteinExistence type="predicted"/>
<gene>
    <name evidence="1" type="ORF">GCM10022281_04390</name>
</gene>
<comment type="caution">
    <text evidence="1">The sequence shown here is derived from an EMBL/GenBank/DDBJ whole genome shotgun (WGS) entry which is preliminary data.</text>
</comment>
<name>A0ABP7TMP8_9SPHN</name>
<protein>
    <submittedName>
        <fullName evidence="1">Uncharacterized protein</fullName>
    </submittedName>
</protein>
<dbReference type="EMBL" id="BAABBR010000001">
    <property type="protein sequence ID" value="GAA4028543.1"/>
    <property type="molecule type" value="Genomic_DNA"/>
</dbReference>
<evidence type="ECO:0000313" key="2">
    <source>
        <dbReference type="Proteomes" id="UP001424459"/>
    </source>
</evidence>
<evidence type="ECO:0000313" key="1">
    <source>
        <dbReference type="EMBL" id="GAA4028543.1"/>
    </source>
</evidence>
<accession>A0ABP7TMP8</accession>
<organism evidence="1 2">
    <name type="scientific">Sphingomonas rosea</name>
    <dbReference type="NCBI Taxonomy" id="335605"/>
    <lineage>
        <taxon>Bacteria</taxon>
        <taxon>Pseudomonadati</taxon>
        <taxon>Pseudomonadota</taxon>
        <taxon>Alphaproteobacteria</taxon>
        <taxon>Sphingomonadales</taxon>
        <taxon>Sphingomonadaceae</taxon>
        <taxon>Sphingomonas</taxon>
    </lineage>
</organism>
<reference evidence="2" key="1">
    <citation type="journal article" date="2019" name="Int. J. Syst. Evol. Microbiol.">
        <title>The Global Catalogue of Microorganisms (GCM) 10K type strain sequencing project: providing services to taxonomists for standard genome sequencing and annotation.</title>
        <authorList>
            <consortium name="The Broad Institute Genomics Platform"/>
            <consortium name="The Broad Institute Genome Sequencing Center for Infectious Disease"/>
            <person name="Wu L."/>
            <person name="Ma J."/>
        </authorList>
    </citation>
    <scope>NUCLEOTIDE SEQUENCE [LARGE SCALE GENOMIC DNA]</scope>
    <source>
        <strain evidence="2">JCM 17564</strain>
    </source>
</reference>
<dbReference type="Proteomes" id="UP001424459">
    <property type="component" value="Unassembled WGS sequence"/>
</dbReference>